<sequence>MPDQHSTRDDEQGSDLSVVFSASPVPETADDASTDAPAPTGWPWFLPQDGLRHEDLAHAVDEDPVGAAEALARIPLVRRAARLLEHVGQGRPLTPEGELDPAELRTLAAELGLDLGGEEPAAMREIGEIVGPWNALAAGNWLSVSGAEVVPAEGMVPAAVQAEDPAAFVRFARALVVLLVLESLRQGGEEGGLFGGPDTFTALLHTVAPEGLLLPATIRVALDRGLVPEDPAGDPDMDEINRYWQVERDLCTLAAYGLLHRETSPDGQDIRFRGTAEVLIEAYGALEMFEELG</sequence>
<gene>
    <name evidence="2" type="ORF">H9932_02980</name>
</gene>
<protein>
    <submittedName>
        <fullName evidence="2">Uncharacterized protein</fullName>
    </submittedName>
</protein>
<accession>A0A9D2PYB4</accession>
<feature type="region of interest" description="Disordered" evidence="1">
    <location>
        <begin position="1"/>
        <end position="39"/>
    </location>
</feature>
<dbReference type="EMBL" id="DWWC01000061">
    <property type="protein sequence ID" value="HJC68629.1"/>
    <property type="molecule type" value="Genomic_DNA"/>
</dbReference>
<feature type="compositionally biased region" description="Basic and acidic residues" evidence="1">
    <location>
        <begin position="1"/>
        <end position="11"/>
    </location>
</feature>
<comment type="caution">
    <text evidence="2">The sequence shown here is derived from an EMBL/GenBank/DDBJ whole genome shotgun (WGS) entry which is preliminary data.</text>
</comment>
<organism evidence="2 3">
    <name type="scientific">Candidatus Brachybacterium intestinipullorum</name>
    <dbReference type="NCBI Taxonomy" id="2838512"/>
    <lineage>
        <taxon>Bacteria</taxon>
        <taxon>Bacillati</taxon>
        <taxon>Actinomycetota</taxon>
        <taxon>Actinomycetes</taxon>
        <taxon>Micrococcales</taxon>
        <taxon>Dermabacteraceae</taxon>
        <taxon>Brachybacterium</taxon>
    </lineage>
</organism>
<reference evidence="2" key="1">
    <citation type="journal article" date="2021" name="PeerJ">
        <title>Extensive microbial diversity within the chicken gut microbiome revealed by metagenomics and culture.</title>
        <authorList>
            <person name="Gilroy R."/>
            <person name="Ravi A."/>
            <person name="Getino M."/>
            <person name="Pursley I."/>
            <person name="Horton D.L."/>
            <person name="Alikhan N.F."/>
            <person name="Baker D."/>
            <person name="Gharbi K."/>
            <person name="Hall N."/>
            <person name="Watson M."/>
            <person name="Adriaenssens E.M."/>
            <person name="Foster-Nyarko E."/>
            <person name="Jarju S."/>
            <person name="Secka A."/>
            <person name="Antonio M."/>
            <person name="Oren A."/>
            <person name="Chaudhuri R.R."/>
            <person name="La Ragione R."/>
            <person name="Hildebrand F."/>
            <person name="Pallen M.J."/>
        </authorList>
    </citation>
    <scope>NUCLEOTIDE SEQUENCE</scope>
    <source>
        <strain evidence="2">CHK130-7132</strain>
    </source>
</reference>
<evidence type="ECO:0000256" key="1">
    <source>
        <dbReference type="SAM" id="MobiDB-lite"/>
    </source>
</evidence>
<evidence type="ECO:0000313" key="3">
    <source>
        <dbReference type="Proteomes" id="UP000823854"/>
    </source>
</evidence>
<dbReference type="Proteomes" id="UP000823854">
    <property type="component" value="Unassembled WGS sequence"/>
</dbReference>
<dbReference type="AlphaFoldDB" id="A0A9D2PYB4"/>
<name>A0A9D2PYB4_9MICO</name>
<evidence type="ECO:0000313" key="2">
    <source>
        <dbReference type="EMBL" id="HJC68629.1"/>
    </source>
</evidence>
<proteinExistence type="predicted"/>
<reference evidence="2" key="2">
    <citation type="submission" date="2021-04" db="EMBL/GenBank/DDBJ databases">
        <authorList>
            <person name="Gilroy R."/>
        </authorList>
    </citation>
    <scope>NUCLEOTIDE SEQUENCE</scope>
    <source>
        <strain evidence="2">CHK130-7132</strain>
    </source>
</reference>